<dbReference type="GeneID" id="111354668"/>
<name>A0A9J7EAB0_SPOLT</name>
<dbReference type="InterPro" id="IPR029526">
    <property type="entry name" value="PGBD"/>
</dbReference>
<gene>
    <name evidence="4" type="primary">LOC111354668</name>
</gene>
<reference evidence="4" key="1">
    <citation type="submission" date="2025-08" db="UniProtKB">
        <authorList>
            <consortium name="RefSeq"/>
        </authorList>
    </citation>
    <scope>IDENTIFICATION</scope>
    <source>
        <strain evidence="4">Ishihara</strain>
        <tissue evidence="4">Whole body</tissue>
    </source>
</reference>
<dbReference type="KEGG" id="sliu:111354668"/>
<feature type="compositionally biased region" description="Acidic residues" evidence="1">
    <location>
        <begin position="34"/>
        <end position="80"/>
    </location>
</feature>
<dbReference type="Proteomes" id="UP000301870">
    <property type="component" value="Chromosome 19"/>
</dbReference>
<accession>A0A9J7EAB0</accession>
<evidence type="ECO:0000313" key="3">
    <source>
        <dbReference type="Proteomes" id="UP000301870"/>
    </source>
</evidence>
<evidence type="ECO:0000259" key="2">
    <source>
        <dbReference type="Pfam" id="PF13843"/>
    </source>
</evidence>
<dbReference type="Pfam" id="PF13843">
    <property type="entry name" value="DDE_Tnp_1_7"/>
    <property type="match status" value="1"/>
</dbReference>
<keyword evidence="3" id="KW-1185">Reference proteome</keyword>
<dbReference type="PANTHER" id="PTHR46599:SF6">
    <property type="entry name" value="DUAL SPECIFICITY PHOSPHATASE 26"/>
    <property type="match status" value="1"/>
</dbReference>
<evidence type="ECO:0000256" key="1">
    <source>
        <dbReference type="SAM" id="MobiDB-lite"/>
    </source>
</evidence>
<dbReference type="InterPro" id="IPR011011">
    <property type="entry name" value="Znf_FYVE_PHD"/>
</dbReference>
<sequence>MDISSDTPKPRTSARKRTPAGTFVSHEEKILNWLEEESDDGFSGIDDEDGDPSFEPEIQRDEDDIISREEDSESILEEQQEPVVEVERQQSSDKSQEHYTGKNGFIWSAQEGRRTSRVSAHNIIRLPGRIITKKFEGYLELWSKLIDPTMLESLVRYTNQKLSSYRTKFKNNSMAELVDTNVNEMRAFIGLMYYSSVFKCNDENINTIFATNGTGREIFRCVMSKLRFSCLINCLRFDDSITRQERLKDDTLAPISEIFDKFISNSQSEYTPGAYLCIDEMLVPFRGRCKFIIYMPQKPAKYGIKILLLVDARTYYIYNAYIYHGKYSDGKGLTDQEKKMAVPTQSVLRLAKVVENSNRNITADNWFSSIPLVEILLKRGLTYLGTLKKNKAEIPPCFLPNKNRLAESSLYGFTKDYTLLSYVPKPNKAVLLISSSHHIQEIDKDTGKPIMIADYNSTKGGVDEVDKKCSIYCCSRKTRRWPMAIFQRILDMAGINSFVLYQSCDDSDGKMRRGTFLLNMARDLVLDHMKNRVYNERLPRELRMTLTRVLGKDTPPSPPVARSVPPSGKKLCYICPTKIKRQTKYRCCDCSKPICLQCSKPLCDNCQTKL</sequence>
<organism evidence="3 4">
    <name type="scientific">Spodoptera litura</name>
    <name type="common">Asian cotton leafworm</name>
    <dbReference type="NCBI Taxonomy" id="69820"/>
    <lineage>
        <taxon>Eukaryota</taxon>
        <taxon>Metazoa</taxon>
        <taxon>Ecdysozoa</taxon>
        <taxon>Arthropoda</taxon>
        <taxon>Hexapoda</taxon>
        <taxon>Insecta</taxon>
        <taxon>Pterygota</taxon>
        <taxon>Neoptera</taxon>
        <taxon>Endopterygota</taxon>
        <taxon>Lepidoptera</taxon>
        <taxon>Glossata</taxon>
        <taxon>Ditrysia</taxon>
        <taxon>Noctuoidea</taxon>
        <taxon>Noctuidae</taxon>
        <taxon>Amphipyrinae</taxon>
        <taxon>Spodoptera</taxon>
    </lineage>
</organism>
<dbReference type="OrthoDB" id="8191541at2759"/>
<feature type="region of interest" description="Disordered" evidence="1">
    <location>
        <begin position="1"/>
        <end position="103"/>
    </location>
</feature>
<dbReference type="RefSeq" id="XP_022823959.1">
    <property type="nucleotide sequence ID" value="XM_022968191.1"/>
</dbReference>
<dbReference type="PANTHER" id="PTHR46599">
    <property type="entry name" value="PIGGYBAC TRANSPOSABLE ELEMENT-DERIVED PROTEIN 4"/>
    <property type="match status" value="1"/>
</dbReference>
<feature type="domain" description="PiggyBac transposable element-derived protein" evidence="2">
    <location>
        <begin position="140"/>
        <end position="498"/>
    </location>
</feature>
<protein>
    <submittedName>
        <fullName evidence="4">PiggyBac transposable element-derived protein 4-like</fullName>
    </submittedName>
</protein>
<proteinExistence type="predicted"/>
<dbReference type="SUPFAM" id="SSF57903">
    <property type="entry name" value="FYVE/PHD zinc finger"/>
    <property type="match status" value="1"/>
</dbReference>
<evidence type="ECO:0000313" key="4">
    <source>
        <dbReference type="RefSeq" id="XP_022823959.1"/>
    </source>
</evidence>
<dbReference type="AlphaFoldDB" id="A0A9J7EAB0"/>
<feature type="compositionally biased region" description="Basic and acidic residues" evidence="1">
    <location>
        <begin position="85"/>
        <end position="100"/>
    </location>
</feature>